<protein>
    <submittedName>
        <fullName evidence="2">Uncharacterized protein</fullName>
    </submittedName>
</protein>
<accession>A0A8S5V9Z8</accession>
<evidence type="ECO:0000256" key="1">
    <source>
        <dbReference type="SAM" id="Phobius"/>
    </source>
</evidence>
<dbReference type="EMBL" id="BK016230">
    <property type="protein sequence ID" value="DAG03459.1"/>
    <property type="molecule type" value="Genomic_DNA"/>
</dbReference>
<reference evidence="2" key="1">
    <citation type="journal article" date="2021" name="Proc. Natl. Acad. Sci. U.S.A.">
        <title>A Catalog of Tens of Thousands of Viruses from Human Metagenomes Reveals Hidden Associations with Chronic Diseases.</title>
        <authorList>
            <person name="Tisza M.J."/>
            <person name="Buck C.B."/>
        </authorList>
    </citation>
    <scope>NUCLEOTIDE SEQUENCE</scope>
    <source>
        <strain evidence="2">CtUml7</strain>
    </source>
</reference>
<feature type="transmembrane region" description="Helical" evidence="1">
    <location>
        <begin position="6"/>
        <end position="25"/>
    </location>
</feature>
<keyword evidence="1" id="KW-1133">Transmembrane helix</keyword>
<keyword evidence="1" id="KW-0812">Transmembrane</keyword>
<name>A0A8S5V9Z8_9CAUD</name>
<organism evidence="2">
    <name type="scientific">Ackermannviridae sp. ctUml7</name>
    <dbReference type="NCBI Taxonomy" id="2825753"/>
    <lineage>
        <taxon>Viruses</taxon>
        <taxon>Duplodnaviria</taxon>
        <taxon>Heunggongvirae</taxon>
        <taxon>Uroviricota</taxon>
        <taxon>Caudoviricetes</taxon>
        <taxon>Pantevenvirales</taxon>
        <taxon>Ackermannviridae</taxon>
    </lineage>
</organism>
<proteinExistence type="predicted"/>
<sequence>MSFFTLISSMFVLLIFICFIYSIILEWRKRF</sequence>
<keyword evidence="1" id="KW-0472">Membrane</keyword>
<evidence type="ECO:0000313" key="2">
    <source>
        <dbReference type="EMBL" id="DAG03459.1"/>
    </source>
</evidence>